<accession>A0AAE3VBJ8</accession>
<dbReference type="InterPro" id="IPR005697">
    <property type="entry name" value="HST_MetA"/>
</dbReference>
<comment type="function">
    <text evidence="8">Transfers an acetyl group from acetyl-CoA to L-homoserine, forming acetyl-L-homoserine.</text>
</comment>
<evidence type="ECO:0000256" key="8">
    <source>
        <dbReference type="HAMAP-Rule" id="MF_00295"/>
    </source>
</evidence>
<dbReference type="AlphaFoldDB" id="A0AAE3VBJ8"/>
<evidence type="ECO:0000256" key="3">
    <source>
        <dbReference type="ARBA" id="ARBA00022605"/>
    </source>
</evidence>
<comment type="pathway">
    <text evidence="8">Amino-acid biosynthesis; L-methionine biosynthesis via de novo pathway; O-acetyl-L-homoserine from L-homoserine: step 1/1.</text>
</comment>
<evidence type="ECO:0000256" key="2">
    <source>
        <dbReference type="ARBA" id="ARBA00022490"/>
    </source>
</evidence>
<feature type="active site" description="Acyl-thioester intermediate" evidence="8 9">
    <location>
        <position position="142"/>
    </location>
</feature>
<organism evidence="10 11">
    <name type="scientific">Moryella indoligenes</name>
    <dbReference type="NCBI Taxonomy" id="371674"/>
    <lineage>
        <taxon>Bacteria</taxon>
        <taxon>Bacillati</taxon>
        <taxon>Bacillota</taxon>
        <taxon>Clostridia</taxon>
        <taxon>Lachnospirales</taxon>
        <taxon>Lachnospiraceae</taxon>
        <taxon>Moryella</taxon>
    </lineage>
</organism>
<reference evidence="10" key="1">
    <citation type="submission" date="2023-07" db="EMBL/GenBank/DDBJ databases">
        <title>Genomic Encyclopedia of Type Strains, Phase IV (KMG-IV): sequencing the most valuable type-strain genomes for metagenomic binning, comparative biology and taxonomic classification.</title>
        <authorList>
            <person name="Goeker M."/>
        </authorList>
    </citation>
    <scope>NUCLEOTIDE SEQUENCE</scope>
    <source>
        <strain evidence="10">DSM 19659</strain>
    </source>
</reference>
<keyword evidence="6 8" id="KW-0012">Acyltransferase</keyword>
<dbReference type="HAMAP" id="MF_00295">
    <property type="entry name" value="MetA_acyltransf"/>
    <property type="match status" value="1"/>
</dbReference>
<name>A0AAE3VBJ8_9FIRM</name>
<evidence type="ECO:0000256" key="7">
    <source>
        <dbReference type="ARBA" id="ARBA00049043"/>
    </source>
</evidence>
<proteinExistence type="inferred from homology"/>
<dbReference type="Pfam" id="PF04204">
    <property type="entry name" value="HTS"/>
    <property type="match status" value="1"/>
</dbReference>
<feature type="binding site" evidence="8">
    <location>
        <position position="249"/>
    </location>
    <ligand>
        <name>substrate</name>
    </ligand>
</feature>
<dbReference type="GO" id="GO:0005737">
    <property type="term" value="C:cytoplasm"/>
    <property type="evidence" value="ECO:0007669"/>
    <property type="project" value="UniProtKB-SubCell"/>
</dbReference>
<dbReference type="FunFam" id="3.40.50.880:FF:000004">
    <property type="entry name" value="Homoserine O-succinyltransferase"/>
    <property type="match status" value="1"/>
</dbReference>
<evidence type="ECO:0000256" key="4">
    <source>
        <dbReference type="ARBA" id="ARBA00022679"/>
    </source>
</evidence>
<dbReference type="InterPro" id="IPR033752">
    <property type="entry name" value="MetA_family"/>
</dbReference>
<dbReference type="RefSeq" id="WP_307255180.1">
    <property type="nucleotide sequence ID" value="NZ_JAUSTO010000013.1"/>
</dbReference>
<keyword evidence="3 8" id="KW-0028">Amino-acid biosynthesis</keyword>
<dbReference type="GO" id="GO:0008899">
    <property type="term" value="F:homoserine O-succinyltransferase activity"/>
    <property type="evidence" value="ECO:0007669"/>
    <property type="project" value="UniProtKB-UniRule"/>
</dbReference>
<dbReference type="InterPro" id="IPR029062">
    <property type="entry name" value="Class_I_gatase-like"/>
</dbReference>
<evidence type="ECO:0000313" key="10">
    <source>
        <dbReference type="EMBL" id="MDQ0153165.1"/>
    </source>
</evidence>
<comment type="catalytic activity">
    <reaction evidence="7 8">
        <text>L-homoserine + acetyl-CoA = O-acetyl-L-homoserine + CoA</text>
        <dbReference type="Rhea" id="RHEA:13701"/>
        <dbReference type="ChEBI" id="CHEBI:57287"/>
        <dbReference type="ChEBI" id="CHEBI:57288"/>
        <dbReference type="ChEBI" id="CHEBI:57476"/>
        <dbReference type="ChEBI" id="CHEBI:57716"/>
        <dbReference type="EC" id="2.3.1.31"/>
    </reaction>
</comment>
<dbReference type="NCBIfam" id="TIGR01001">
    <property type="entry name" value="metA"/>
    <property type="match status" value="1"/>
</dbReference>
<keyword evidence="4 8" id="KW-0808">Transferase</keyword>
<keyword evidence="5 8" id="KW-0486">Methionine biosynthesis</keyword>
<dbReference type="Gene3D" id="3.40.50.880">
    <property type="match status" value="1"/>
</dbReference>
<gene>
    <name evidence="8" type="primary">metAA</name>
    <name evidence="10" type="ORF">J2S20_001874</name>
</gene>
<dbReference type="EC" id="2.3.1.31" evidence="8"/>
<dbReference type="CDD" id="cd03131">
    <property type="entry name" value="GATase1_HTS"/>
    <property type="match status" value="1"/>
</dbReference>
<dbReference type="PANTHER" id="PTHR20919:SF0">
    <property type="entry name" value="HOMOSERINE O-SUCCINYLTRANSFERASE"/>
    <property type="match status" value="1"/>
</dbReference>
<feature type="active site" description="Proton acceptor" evidence="8">
    <location>
        <position position="235"/>
    </location>
</feature>
<protein>
    <recommendedName>
        <fullName evidence="8">Homoserine O-acetyltransferase</fullName>
        <shortName evidence="8">HAT</shortName>
        <ecNumber evidence="8">2.3.1.31</ecNumber>
    </recommendedName>
    <alternativeName>
        <fullName evidence="8">Homoserine transacetylase</fullName>
        <shortName evidence="8">HTA</shortName>
    </alternativeName>
</protein>
<keyword evidence="11" id="KW-1185">Reference proteome</keyword>
<evidence type="ECO:0000313" key="11">
    <source>
        <dbReference type="Proteomes" id="UP001241537"/>
    </source>
</evidence>
<feature type="site" description="Important for acyl-CoA specificity" evidence="8">
    <location>
        <position position="111"/>
    </location>
</feature>
<comment type="similarity">
    <text evidence="8">Belongs to the MetA family.</text>
</comment>
<evidence type="ECO:0000256" key="6">
    <source>
        <dbReference type="ARBA" id="ARBA00023315"/>
    </source>
</evidence>
<dbReference type="PANTHER" id="PTHR20919">
    <property type="entry name" value="HOMOSERINE O-SUCCINYLTRANSFERASE"/>
    <property type="match status" value="1"/>
</dbReference>
<sequence>MPIRIQNDLPAKAILEQENIFVMDENRAMSQDIRPLQILILNLMPLKEDTELQLLRALSNTPLQVDCSFLMTKSHEATHTSKSHISKFYTYFEEIRRQSFDGMIITGAPVENMPYEEVTYWPELCRIMEWSRTHVTSTLHLCWGAQAGLYFHYGIPKYQRETKLSGVYCHELLRHSVPLVRSMDDYMYCPHSRWTEVRKADILKHPELNILAESAEAGVLLLMNQDGSQIFMQGHPEYDRMTLDTEYHRDLSRGLHPALPVNYYDNDDPASRPRLKWRNMANTLYTNWLNYYVYQVTPYILEEKGL</sequence>
<feature type="binding site" evidence="8">
    <location>
        <position position="163"/>
    </location>
    <ligand>
        <name>substrate</name>
    </ligand>
</feature>
<dbReference type="Proteomes" id="UP001241537">
    <property type="component" value="Unassembled WGS sequence"/>
</dbReference>
<keyword evidence="2 8" id="KW-0963">Cytoplasm</keyword>
<dbReference type="GO" id="GO:0004414">
    <property type="term" value="F:homoserine O-acetyltransferase activity"/>
    <property type="evidence" value="ECO:0007669"/>
    <property type="project" value="UniProtKB-EC"/>
</dbReference>
<evidence type="ECO:0000256" key="5">
    <source>
        <dbReference type="ARBA" id="ARBA00023167"/>
    </source>
</evidence>
<evidence type="ECO:0000256" key="1">
    <source>
        <dbReference type="ARBA" id="ARBA00004496"/>
    </source>
</evidence>
<dbReference type="SUPFAM" id="SSF52317">
    <property type="entry name" value="Class I glutamine amidotransferase-like"/>
    <property type="match status" value="1"/>
</dbReference>
<comment type="caution">
    <text evidence="10">The sequence shown here is derived from an EMBL/GenBank/DDBJ whole genome shotgun (WGS) entry which is preliminary data.</text>
</comment>
<dbReference type="GO" id="GO:0019281">
    <property type="term" value="P:L-methionine biosynthetic process from homoserine via O-succinyl-L-homoserine and cystathionine"/>
    <property type="evidence" value="ECO:0007669"/>
    <property type="project" value="InterPro"/>
</dbReference>
<comment type="subcellular location">
    <subcellularLocation>
        <location evidence="1 8">Cytoplasm</location>
    </subcellularLocation>
</comment>
<feature type="site" description="Important for substrate specificity" evidence="8">
    <location>
        <position position="192"/>
    </location>
</feature>
<dbReference type="EMBL" id="JAUSTO010000013">
    <property type="protein sequence ID" value="MDQ0153165.1"/>
    <property type="molecule type" value="Genomic_DNA"/>
</dbReference>
<feature type="active site" evidence="8">
    <location>
        <position position="237"/>
    </location>
</feature>
<feature type="binding site" evidence="8">
    <location>
        <position position="192"/>
    </location>
    <ligand>
        <name>substrate</name>
    </ligand>
</feature>
<evidence type="ECO:0000256" key="9">
    <source>
        <dbReference type="PIRSR" id="PIRSR000450-1"/>
    </source>
</evidence>
<dbReference type="PIRSF" id="PIRSF000450">
    <property type="entry name" value="H_ser_succinyltr"/>
    <property type="match status" value="1"/>
</dbReference>
<comment type="caution">
    <text evidence="8">Lacks conserved residue(s) required for the propagation of feature annotation.</text>
</comment>